<dbReference type="AlphaFoldDB" id="A0AAV7LAS7"/>
<feature type="compositionally biased region" description="Polar residues" evidence="1">
    <location>
        <begin position="95"/>
        <end position="105"/>
    </location>
</feature>
<organism evidence="2 3">
    <name type="scientific">Pleurodeles waltl</name>
    <name type="common">Iberian ribbed newt</name>
    <dbReference type="NCBI Taxonomy" id="8319"/>
    <lineage>
        <taxon>Eukaryota</taxon>
        <taxon>Metazoa</taxon>
        <taxon>Chordata</taxon>
        <taxon>Craniata</taxon>
        <taxon>Vertebrata</taxon>
        <taxon>Euteleostomi</taxon>
        <taxon>Amphibia</taxon>
        <taxon>Batrachia</taxon>
        <taxon>Caudata</taxon>
        <taxon>Salamandroidea</taxon>
        <taxon>Salamandridae</taxon>
        <taxon>Pleurodelinae</taxon>
        <taxon>Pleurodeles</taxon>
    </lineage>
</organism>
<feature type="region of interest" description="Disordered" evidence="1">
    <location>
        <begin position="54"/>
        <end position="180"/>
    </location>
</feature>
<evidence type="ECO:0000256" key="1">
    <source>
        <dbReference type="SAM" id="MobiDB-lite"/>
    </source>
</evidence>
<keyword evidence="3" id="KW-1185">Reference proteome</keyword>
<name>A0AAV7LAS7_PLEWA</name>
<feature type="compositionally biased region" description="Polar residues" evidence="1">
    <location>
        <begin position="162"/>
        <end position="171"/>
    </location>
</feature>
<evidence type="ECO:0000313" key="2">
    <source>
        <dbReference type="EMBL" id="KAJ1088731.1"/>
    </source>
</evidence>
<dbReference type="EMBL" id="JANPWB010000015">
    <property type="protein sequence ID" value="KAJ1088731.1"/>
    <property type="molecule type" value="Genomic_DNA"/>
</dbReference>
<reference evidence="2" key="1">
    <citation type="journal article" date="2022" name="bioRxiv">
        <title>Sequencing and chromosome-scale assembly of the giantPleurodeles waltlgenome.</title>
        <authorList>
            <person name="Brown T."/>
            <person name="Elewa A."/>
            <person name="Iarovenko S."/>
            <person name="Subramanian E."/>
            <person name="Araus A.J."/>
            <person name="Petzold A."/>
            <person name="Susuki M."/>
            <person name="Suzuki K.-i.T."/>
            <person name="Hayashi T."/>
            <person name="Toyoda A."/>
            <person name="Oliveira C."/>
            <person name="Osipova E."/>
            <person name="Leigh N.D."/>
            <person name="Simon A."/>
            <person name="Yun M.H."/>
        </authorList>
    </citation>
    <scope>NUCLEOTIDE SEQUENCE</scope>
    <source>
        <strain evidence="2">20211129_DDA</strain>
        <tissue evidence="2">Liver</tissue>
    </source>
</reference>
<dbReference type="Proteomes" id="UP001066276">
    <property type="component" value="Chromosome 11"/>
</dbReference>
<feature type="compositionally biased region" description="Polar residues" evidence="1">
    <location>
        <begin position="73"/>
        <end position="83"/>
    </location>
</feature>
<protein>
    <submittedName>
        <fullName evidence="2">Uncharacterized protein</fullName>
    </submittedName>
</protein>
<comment type="caution">
    <text evidence="2">The sequence shown here is derived from an EMBL/GenBank/DDBJ whole genome shotgun (WGS) entry which is preliminary data.</text>
</comment>
<gene>
    <name evidence="2" type="ORF">NDU88_001886</name>
</gene>
<evidence type="ECO:0000313" key="3">
    <source>
        <dbReference type="Proteomes" id="UP001066276"/>
    </source>
</evidence>
<accession>A0AAV7LAS7</accession>
<sequence>MAPGHGQSQKIVLRRQISPMQPWSIPQTFITLRSALRGRRSPLTSSQCVSCITQGRSSPCQASPIRLLPPASPFSSPTDTGAQPLQPHQVLLSHPSATVRPNSRGGNRPSPLTKRARADRPASAPQPIRGRLISRHPGGCLGESGLPPSLSPHSVPRAPFDQGSQAPSTETAPEEKITLR</sequence>
<proteinExistence type="predicted"/>